<organism evidence="2 3">
    <name type="scientific">Alteromonas lipolytica</name>
    <dbReference type="NCBI Taxonomy" id="1856405"/>
    <lineage>
        <taxon>Bacteria</taxon>
        <taxon>Pseudomonadati</taxon>
        <taxon>Pseudomonadota</taxon>
        <taxon>Gammaproteobacteria</taxon>
        <taxon>Alteromonadales</taxon>
        <taxon>Alteromonadaceae</taxon>
        <taxon>Alteromonas/Salinimonas group</taxon>
        <taxon>Alteromonas</taxon>
    </lineage>
</organism>
<evidence type="ECO:0000313" key="2">
    <source>
        <dbReference type="EMBL" id="OFI33130.1"/>
    </source>
</evidence>
<dbReference type="EMBL" id="MJIC01000015">
    <property type="protein sequence ID" value="OFI33130.1"/>
    <property type="molecule type" value="Genomic_DNA"/>
</dbReference>
<dbReference type="PANTHER" id="PTHR30068">
    <property type="entry name" value="URONATE ISOMERASE"/>
    <property type="match status" value="1"/>
</dbReference>
<sequence length="368" mass="41579">MTVDSDPYHDIRPYNDAEVPASIERLINDQEFIDAIVNHRFEHSPRWLSSLLSPLVKIFLRFKWRKFKTVAQIQNEVGVFMESLLQRTSQGITVTGLDKLDPSRAYIFISNHRDIAMDPALVNFALHRAGHETALIAFGDNLLKKPSATELLKLNKGFVVNRSAKAPRQLLKALTQLSNFIKDSLTSNQSIWIAQREGRAKDGMDKTDPAILKMFYMAGKQQKLEFSEYMKSLNIVPVAISYENDPCDLAKANELYQRQELGSYNKSEFEDIDSIIQGIIGNKCRITVGFGEVITADFATPEALAAHIDEQIYANYQLYPVNYLAAKEDCADITQACRDRFAAKLAELPESAHPYLIANYANPVKNAR</sequence>
<comment type="caution">
    <text evidence="2">The sequence shown here is derived from an EMBL/GenBank/DDBJ whole genome shotgun (WGS) entry which is preliminary data.</text>
</comment>
<dbReference type="AlphaFoldDB" id="A0A1E8FB51"/>
<accession>A0A1E8FB51</accession>
<keyword evidence="3" id="KW-1185">Reference proteome</keyword>
<feature type="domain" description="Phospholipid/glycerol acyltransferase" evidence="1">
    <location>
        <begin position="92"/>
        <end position="199"/>
    </location>
</feature>
<dbReference type="GO" id="GO:0016746">
    <property type="term" value="F:acyltransferase activity"/>
    <property type="evidence" value="ECO:0007669"/>
    <property type="project" value="UniProtKB-KW"/>
</dbReference>
<keyword evidence="2" id="KW-0012">Acyltransferase</keyword>
<dbReference type="OrthoDB" id="1078132at2"/>
<dbReference type="Proteomes" id="UP000176037">
    <property type="component" value="Unassembled WGS sequence"/>
</dbReference>
<name>A0A1E8FB51_9ALTE</name>
<proteinExistence type="predicted"/>
<dbReference type="InterPro" id="IPR002123">
    <property type="entry name" value="Plipid/glycerol_acylTrfase"/>
</dbReference>
<evidence type="ECO:0000313" key="3">
    <source>
        <dbReference type="Proteomes" id="UP000176037"/>
    </source>
</evidence>
<dbReference type="SUPFAM" id="SSF69593">
    <property type="entry name" value="Glycerol-3-phosphate (1)-acyltransferase"/>
    <property type="match status" value="1"/>
</dbReference>
<dbReference type="STRING" id="1856405.BFC17_02390"/>
<dbReference type="GO" id="GO:0042840">
    <property type="term" value="P:D-glucuronate catabolic process"/>
    <property type="evidence" value="ECO:0007669"/>
    <property type="project" value="TreeGrafter"/>
</dbReference>
<gene>
    <name evidence="2" type="ORF">BFC17_02390</name>
</gene>
<protein>
    <submittedName>
        <fullName evidence="2">Acyltransferase</fullName>
    </submittedName>
</protein>
<keyword evidence="2" id="KW-0808">Transferase</keyword>
<dbReference type="GO" id="GO:0019698">
    <property type="term" value="P:D-galacturonate catabolic process"/>
    <property type="evidence" value="ECO:0007669"/>
    <property type="project" value="TreeGrafter"/>
</dbReference>
<evidence type="ECO:0000259" key="1">
    <source>
        <dbReference type="Pfam" id="PF01553"/>
    </source>
</evidence>
<dbReference type="RefSeq" id="WP_070177507.1">
    <property type="nucleotide sequence ID" value="NZ_BMJR01000002.1"/>
</dbReference>
<dbReference type="PANTHER" id="PTHR30068:SF3">
    <property type="entry name" value="PHOSPHOLIPID_GLYCEROL ACYLTRANSFERASE DOMAIN-CONTAINING PROTEIN"/>
    <property type="match status" value="1"/>
</dbReference>
<dbReference type="Pfam" id="PF01553">
    <property type="entry name" value="Acyltransferase"/>
    <property type="match status" value="1"/>
</dbReference>
<reference evidence="2 3" key="1">
    <citation type="submission" date="2016-09" db="EMBL/GenBank/DDBJ databases">
        <title>Alteromonas lipolytica, a new species isolated from sea water.</title>
        <authorList>
            <person name="Wu Y.-H."/>
            <person name="Cheng H."/>
            <person name="Xu X.-W."/>
        </authorList>
    </citation>
    <scope>NUCLEOTIDE SEQUENCE [LARGE SCALE GENOMIC DNA]</scope>
    <source>
        <strain evidence="2 3">JW12</strain>
    </source>
</reference>